<comment type="caution">
    <text evidence="2">The sequence shown here is derived from an EMBL/GenBank/DDBJ whole genome shotgun (WGS) entry which is preliminary data.</text>
</comment>
<feature type="transmembrane region" description="Helical" evidence="1">
    <location>
        <begin position="20"/>
        <end position="45"/>
    </location>
</feature>
<evidence type="ECO:0000256" key="1">
    <source>
        <dbReference type="SAM" id="Phobius"/>
    </source>
</evidence>
<dbReference type="EMBL" id="VFON01000001">
    <property type="protein sequence ID" value="TQL43079.1"/>
    <property type="molecule type" value="Genomic_DNA"/>
</dbReference>
<keyword evidence="3" id="KW-1185">Reference proteome</keyword>
<reference evidence="2 3" key="1">
    <citation type="submission" date="2019-06" db="EMBL/GenBank/DDBJ databases">
        <title>Sequencing the genomes of 1000 actinobacteria strains.</title>
        <authorList>
            <person name="Klenk H.-P."/>
        </authorList>
    </citation>
    <scope>NUCLEOTIDE SEQUENCE [LARGE SCALE GENOMIC DNA]</scope>
    <source>
        <strain evidence="2 3">DSM 8803</strain>
    </source>
</reference>
<proteinExistence type="predicted"/>
<dbReference type="AlphaFoldDB" id="A0A542Y4T6"/>
<dbReference type="Proteomes" id="UP000319094">
    <property type="component" value="Unassembled WGS sequence"/>
</dbReference>
<organism evidence="2 3">
    <name type="scientific">Leucobacter komagatae</name>
    <dbReference type="NCBI Taxonomy" id="55969"/>
    <lineage>
        <taxon>Bacteria</taxon>
        <taxon>Bacillati</taxon>
        <taxon>Actinomycetota</taxon>
        <taxon>Actinomycetes</taxon>
        <taxon>Micrococcales</taxon>
        <taxon>Microbacteriaceae</taxon>
        <taxon>Leucobacter</taxon>
    </lineage>
</organism>
<sequence>MLSTIRLITGAINAPMGSQLRYSLFGLLGVLIGIFVTIAVVAIFWSAGYRRVQHILAEDPSAPVAVLGGLAEDGNEVLTNLGASHSFPKPERVLISFGATAEGLHVYRRFGQRIALLPANRIDNIWLERRALATGREYEVMTFTIRHETGESRRLSLAMFSPGKLCMIPYSPKYMQNILAEFRETLGVKDRAA</sequence>
<accession>A0A542Y4T6</accession>
<keyword evidence="1" id="KW-0472">Membrane</keyword>
<keyword evidence="1" id="KW-0812">Transmembrane</keyword>
<name>A0A542Y4T6_9MICO</name>
<keyword evidence="1" id="KW-1133">Transmembrane helix</keyword>
<gene>
    <name evidence="2" type="ORF">FB468_1094</name>
</gene>
<evidence type="ECO:0000313" key="2">
    <source>
        <dbReference type="EMBL" id="TQL43079.1"/>
    </source>
</evidence>
<protein>
    <submittedName>
        <fullName evidence="2">Uncharacterized protein</fullName>
    </submittedName>
</protein>
<evidence type="ECO:0000313" key="3">
    <source>
        <dbReference type="Proteomes" id="UP000319094"/>
    </source>
</evidence>